<evidence type="ECO:0000313" key="3">
    <source>
        <dbReference type="Proteomes" id="UP000266861"/>
    </source>
</evidence>
<feature type="coiled-coil region" evidence="1">
    <location>
        <begin position="39"/>
        <end position="73"/>
    </location>
</feature>
<keyword evidence="1" id="KW-0175">Coiled coil</keyword>
<dbReference type="EMBL" id="PQFF01000330">
    <property type="protein sequence ID" value="RHZ59330.1"/>
    <property type="molecule type" value="Genomic_DNA"/>
</dbReference>
<organism evidence="2 3">
    <name type="scientific">Diversispora epigaea</name>
    <dbReference type="NCBI Taxonomy" id="1348612"/>
    <lineage>
        <taxon>Eukaryota</taxon>
        <taxon>Fungi</taxon>
        <taxon>Fungi incertae sedis</taxon>
        <taxon>Mucoromycota</taxon>
        <taxon>Glomeromycotina</taxon>
        <taxon>Glomeromycetes</taxon>
        <taxon>Diversisporales</taxon>
        <taxon>Diversisporaceae</taxon>
        <taxon>Diversispora</taxon>
    </lineage>
</organism>
<dbReference type="Proteomes" id="UP000266861">
    <property type="component" value="Unassembled WGS sequence"/>
</dbReference>
<comment type="caution">
    <text evidence="2">The sequence shown here is derived from an EMBL/GenBank/DDBJ whole genome shotgun (WGS) entry which is preliminary data.</text>
</comment>
<gene>
    <name evidence="2" type="ORF">Glove_364g65</name>
</gene>
<keyword evidence="3" id="KW-1185">Reference proteome</keyword>
<proteinExistence type="predicted"/>
<evidence type="ECO:0000256" key="1">
    <source>
        <dbReference type="SAM" id="Coils"/>
    </source>
</evidence>
<name>A0A397HFW4_9GLOM</name>
<protein>
    <submittedName>
        <fullName evidence="2">Uncharacterized protein</fullName>
    </submittedName>
</protein>
<accession>A0A397HFW4</accession>
<reference evidence="2 3" key="1">
    <citation type="submission" date="2018-08" db="EMBL/GenBank/DDBJ databases">
        <title>Genome and evolution of the arbuscular mycorrhizal fungus Diversispora epigaea (formerly Glomus versiforme) and its bacterial endosymbionts.</title>
        <authorList>
            <person name="Sun X."/>
            <person name="Fei Z."/>
            <person name="Harrison M."/>
        </authorList>
    </citation>
    <scope>NUCLEOTIDE SEQUENCE [LARGE SCALE GENOMIC DNA]</scope>
    <source>
        <strain evidence="2 3">IT104</strain>
    </source>
</reference>
<dbReference type="AlphaFoldDB" id="A0A397HFW4"/>
<sequence>MYFQYFELLPSESWSLSEYFSLITQKYKNAKRRIFLQIINIAKNLLDNQSRKVDLLKEENFKLVVEIDRLRKENVEIPELRNKNSEFSARIVELEHSAKENAENAKLRYLENAKISKLKQKHALIRTPNDAMKINQFSAPSIRIEPKSLDDKETKEFLERQNGTVEVMIIELDGGADIETVSAKWSNWSRRDL</sequence>
<evidence type="ECO:0000313" key="2">
    <source>
        <dbReference type="EMBL" id="RHZ59330.1"/>
    </source>
</evidence>